<organism evidence="1 2">
    <name type="scientific">Durusdinium trenchii</name>
    <dbReference type="NCBI Taxonomy" id="1381693"/>
    <lineage>
        <taxon>Eukaryota</taxon>
        <taxon>Sar</taxon>
        <taxon>Alveolata</taxon>
        <taxon>Dinophyceae</taxon>
        <taxon>Suessiales</taxon>
        <taxon>Symbiodiniaceae</taxon>
        <taxon>Durusdinium</taxon>
    </lineage>
</organism>
<evidence type="ECO:0000313" key="1">
    <source>
        <dbReference type="EMBL" id="CAK9027305.1"/>
    </source>
</evidence>
<accession>A0ABP0KM10</accession>
<name>A0ABP0KM10_9DINO</name>
<comment type="caution">
    <text evidence="1">The sequence shown here is derived from an EMBL/GenBank/DDBJ whole genome shotgun (WGS) entry which is preliminary data.</text>
</comment>
<feature type="non-terminal residue" evidence="1">
    <location>
        <position position="1"/>
    </location>
</feature>
<dbReference type="EMBL" id="CAXAMN010008999">
    <property type="protein sequence ID" value="CAK9027305.1"/>
    <property type="molecule type" value="Genomic_DNA"/>
</dbReference>
<evidence type="ECO:0000313" key="2">
    <source>
        <dbReference type="Proteomes" id="UP001642484"/>
    </source>
</evidence>
<gene>
    <name evidence="1" type="ORF">CCMP2556_LOCUS16714</name>
</gene>
<protein>
    <submittedName>
        <fullName evidence="1">Uncharacterized protein</fullName>
    </submittedName>
</protein>
<keyword evidence="2" id="KW-1185">Reference proteome</keyword>
<feature type="non-terminal residue" evidence="1">
    <location>
        <position position="241"/>
    </location>
</feature>
<dbReference type="Proteomes" id="UP001642484">
    <property type="component" value="Unassembled WGS sequence"/>
</dbReference>
<proteinExistence type="predicted"/>
<reference evidence="1 2" key="1">
    <citation type="submission" date="2024-02" db="EMBL/GenBank/DDBJ databases">
        <authorList>
            <person name="Chen Y."/>
            <person name="Shah S."/>
            <person name="Dougan E. K."/>
            <person name="Thang M."/>
            <person name="Chan C."/>
        </authorList>
    </citation>
    <scope>NUCLEOTIDE SEQUENCE [LARGE SCALE GENOMIC DNA]</scope>
</reference>
<sequence length="241" mass="26478">LGPSASQVGTDQLVEVLKQAFQSAFLPPSEVKKADSPVVETRELVLRSSSEAPTMLYPPAHEPAATPAVMPEQPTSPSTTVPGTPAVKETMVDETLEDAGGAKNASNLAQLGTVPPEPPTAPSRQLSKEDVKGMSECEILKQYRLGLVPEEFITSKTCKGLYMRLRRQMEKDDADVNFPQMSKMFAGSTKEKLGLLRSFLQNGENAKACETQIRLEKTWEHEYEGKEELLTVREMRTRGIS</sequence>